<reference evidence="1 2" key="1">
    <citation type="journal article" date="2019" name="Nat. Ecol. Evol.">
        <title>Megaphylogeny resolves global patterns of mushroom evolution.</title>
        <authorList>
            <person name="Varga T."/>
            <person name="Krizsan K."/>
            <person name="Foldi C."/>
            <person name="Dima B."/>
            <person name="Sanchez-Garcia M."/>
            <person name="Sanchez-Ramirez S."/>
            <person name="Szollosi G.J."/>
            <person name="Szarkandi J.G."/>
            <person name="Papp V."/>
            <person name="Albert L."/>
            <person name="Andreopoulos W."/>
            <person name="Angelini C."/>
            <person name="Antonin V."/>
            <person name="Barry K.W."/>
            <person name="Bougher N.L."/>
            <person name="Buchanan P."/>
            <person name="Buyck B."/>
            <person name="Bense V."/>
            <person name="Catcheside P."/>
            <person name="Chovatia M."/>
            <person name="Cooper J."/>
            <person name="Damon W."/>
            <person name="Desjardin D."/>
            <person name="Finy P."/>
            <person name="Geml J."/>
            <person name="Haridas S."/>
            <person name="Hughes K."/>
            <person name="Justo A."/>
            <person name="Karasinski D."/>
            <person name="Kautmanova I."/>
            <person name="Kiss B."/>
            <person name="Kocsube S."/>
            <person name="Kotiranta H."/>
            <person name="LaButti K.M."/>
            <person name="Lechner B.E."/>
            <person name="Liimatainen K."/>
            <person name="Lipzen A."/>
            <person name="Lukacs Z."/>
            <person name="Mihaltcheva S."/>
            <person name="Morgado L.N."/>
            <person name="Niskanen T."/>
            <person name="Noordeloos M.E."/>
            <person name="Ohm R.A."/>
            <person name="Ortiz-Santana B."/>
            <person name="Ovrebo C."/>
            <person name="Racz N."/>
            <person name="Riley R."/>
            <person name="Savchenko A."/>
            <person name="Shiryaev A."/>
            <person name="Soop K."/>
            <person name="Spirin V."/>
            <person name="Szebenyi C."/>
            <person name="Tomsovsky M."/>
            <person name="Tulloss R.E."/>
            <person name="Uehling J."/>
            <person name="Grigoriev I.V."/>
            <person name="Vagvolgyi C."/>
            <person name="Papp T."/>
            <person name="Martin F.M."/>
            <person name="Miettinen O."/>
            <person name="Hibbett D.S."/>
            <person name="Nagy L.G."/>
        </authorList>
    </citation>
    <scope>NUCLEOTIDE SEQUENCE [LARGE SCALE GENOMIC DNA]</scope>
    <source>
        <strain evidence="1 2">NL-1719</strain>
    </source>
</reference>
<gene>
    <name evidence="1" type="ORF">BDN72DRAFT_307383</name>
</gene>
<evidence type="ECO:0000313" key="2">
    <source>
        <dbReference type="Proteomes" id="UP000308600"/>
    </source>
</evidence>
<organism evidence="1 2">
    <name type="scientific">Pluteus cervinus</name>
    <dbReference type="NCBI Taxonomy" id="181527"/>
    <lineage>
        <taxon>Eukaryota</taxon>
        <taxon>Fungi</taxon>
        <taxon>Dikarya</taxon>
        <taxon>Basidiomycota</taxon>
        <taxon>Agaricomycotina</taxon>
        <taxon>Agaricomycetes</taxon>
        <taxon>Agaricomycetidae</taxon>
        <taxon>Agaricales</taxon>
        <taxon>Pluteineae</taxon>
        <taxon>Pluteaceae</taxon>
        <taxon>Pluteus</taxon>
    </lineage>
</organism>
<sequence>MSCRRTIIEDPGGFRLIRCRTHSKGDCDFRCIVNIPFCFRFFLASPRQLHFSCRCGWSTPTCQSGSREGALFRSLLSGSTSCGWLSSCNSGSRAYRMICQMHRTKRCYLQ</sequence>
<evidence type="ECO:0000313" key="1">
    <source>
        <dbReference type="EMBL" id="TFK63640.1"/>
    </source>
</evidence>
<accession>A0ACD3AD27</accession>
<dbReference type="EMBL" id="ML208512">
    <property type="protein sequence ID" value="TFK63640.1"/>
    <property type="molecule type" value="Genomic_DNA"/>
</dbReference>
<proteinExistence type="predicted"/>
<name>A0ACD3AD27_9AGAR</name>
<keyword evidence="2" id="KW-1185">Reference proteome</keyword>
<protein>
    <submittedName>
        <fullName evidence="1">Uncharacterized protein</fullName>
    </submittedName>
</protein>
<dbReference type="Proteomes" id="UP000308600">
    <property type="component" value="Unassembled WGS sequence"/>
</dbReference>